<dbReference type="InterPro" id="IPR036291">
    <property type="entry name" value="NAD(P)-bd_dom_sf"/>
</dbReference>
<dbReference type="InterPro" id="IPR011032">
    <property type="entry name" value="GroES-like_sf"/>
</dbReference>
<dbReference type="PANTHER" id="PTHR10039:SF5">
    <property type="entry name" value="NACHT DOMAIN-CONTAINING PROTEIN"/>
    <property type="match status" value="1"/>
</dbReference>
<dbReference type="InterPro" id="IPR020843">
    <property type="entry name" value="ER"/>
</dbReference>
<dbReference type="InterPro" id="IPR027417">
    <property type="entry name" value="P-loop_NTPase"/>
</dbReference>
<dbReference type="Pfam" id="PF00107">
    <property type="entry name" value="ADH_zinc_N"/>
    <property type="match status" value="1"/>
</dbReference>
<protein>
    <recommendedName>
        <fullName evidence="4">Enoyl reductase (ER) domain-containing protein</fullName>
    </recommendedName>
</protein>
<dbReference type="InterPro" id="IPR056884">
    <property type="entry name" value="NPHP3-like_N"/>
</dbReference>
<evidence type="ECO:0000259" key="4">
    <source>
        <dbReference type="SMART" id="SM00829"/>
    </source>
</evidence>
<dbReference type="Pfam" id="PF24883">
    <property type="entry name" value="NPHP3_N"/>
    <property type="match status" value="1"/>
</dbReference>
<keyword evidence="6" id="KW-1185">Reference proteome</keyword>
<reference evidence="5" key="1">
    <citation type="submission" date="2020-03" db="EMBL/GenBank/DDBJ databases">
        <title>Draft Genome Sequence of Cylindrodendrum hubeiense.</title>
        <authorList>
            <person name="Buettner E."/>
            <person name="Kellner H."/>
        </authorList>
    </citation>
    <scope>NUCLEOTIDE SEQUENCE</scope>
    <source>
        <strain evidence="5">IHI 201604</strain>
    </source>
</reference>
<dbReference type="Pfam" id="PF25053">
    <property type="entry name" value="DUF7791"/>
    <property type="match status" value="1"/>
</dbReference>
<evidence type="ECO:0000256" key="3">
    <source>
        <dbReference type="ARBA" id="ARBA00023002"/>
    </source>
</evidence>
<evidence type="ECO:0000313" key="5">
    <source>
        <dbReference type="EMBL" id="KAF7555709.1"/>
    </source>
</evidence>
<dbReference type="GO" id="GO:0016651">
    <property type="term" value="F:oxidoreductase activity, acting on NAD(P)H"/>
    <property type="evidence" value="ECO:0007669"/>
    <property type="project" value="InterPro"/>
</dbReference>
<dbReference type="Gene3D" id="3.90.180.10">
    <property type="entry name" value="Medium-chain alcohol dehydrogenases, catalytic domain"/>
    <property type="match status" value="1"/>
</dbReference>
<dbReference type="InterPro" id="IPR056693">
    <property type="entry name" value="DUF7791"/>
</dbReference>
<organism evidence="5 6">
    <name type="scientific">Cylindrodendrum hubeiense</name>
    <dbReference type="NCBI Taxonomy" id="595255"/>
    <lineage>
        <taxon>Eukaryota</taxon>
        <taxon>Fungi</taxon>
        <taxon>Dikarya</taxon>
        <taxon>Ascomycota</taxon>
        <taxon>Pezizomycotina</taxon>
        <taxon>Sordariomycetes</taxon>
        <taxon>Hypocreomycetidae</taxon>
        <taxon>Hypocreales</taxon>
        <taxon>Nectriaceae</taxon>
        <taxon>Cylindrodendrum</taxon>
    </lineage>
</organism>
<dbReference type="SMART" id="SM00829">
    <property type="entry name" value="PKS_ER"/>
    <property type="match status" value="1"/>
</dbReference>
<proteinExistence type="inferred from homology"/>
<evidence type="ECO:0000256" key="1">
    <source>
        <dbReference type="ARBA" id="ARBA00008072"/>
    </source>
</evidence>
<dbReference type="Gene3D" id="3.40.50.720">
    <property type="entry name" value="NAD(P)-binding Rossmann-like Domain"/>
    <property type="match status" value="1"/>
</dbReference>
<evidence type="ECO:0000313" key="6">
    <source>
        <dbReference type="Proteomes" id="UP000722485"/>
    </source>
</evidence>
<comment type="similarity">
    <text evidence="1">Belongs to the zinc-containing alcohol dehydrogenase family.</text>
</comment>
<comment type="caution">
    <text evidence="5">The sequence shown here is derived from an EMBL/GenBank/DDBJ whole genome shotgun (WGS) entry which is preliminary data.</text>
</comment>
<dbReference type="SUPFAM" id="SSF50129">
    <property type="entry name" value="GroES-like"/>
    <property type="match status" value="1"/>
</dbReference>
<name>A0A9P5HF28_9HYPO</name>
<dbReference type="InterPro" id="IPR013149">
    <property type="entry name" value="ADH-like_C"/>
</dbReference>
<dbReference type="CDD" id="cd08249">
    <property type="entry name" value="enoyl_reductase_like"/>
    <property type="match status" value="1"/>
</dbReference>
<dbReference type="Gene3D" id="3.40.50.300">
    <property type="entry name" value="P-loop containing nucleotide triphosphate hydrolases"/>
    <property type="match status" value="1"/>
</dbReference>
<accession>A0A9P5HF28</accession>
<dbReference type="SUPFAM" id="SSF52540">
    <property type="entry name" value="P-loop containing nucleoside triphosphate hydrolases"/>
    <property type="match status" value="1"/>
</dbReference>
<dbReference type="PANTHER" id="PTHR10039">
    <property type="entry name" value="AMELOGENIN"/>
    <property type="match status" value="1"/>
</dbReference>
<gene>
    <name evidence="5" type="ORF">G7Z17_g1975</name>
</gene>
<keyword evidence="2" id="KW-0677">Repeat</keyword>
<dbReference type="Proteomes" id="UP000722485">
    <property type="component" value="Unassembled WGS sequence"/>
</dbReference>
<dbReference type="AlphaFoldDB" id="A0A9P5HF28"/>
<evidence type="ECO:0000256" key="2">
    <source>
        <dbReference type="ARBA" id="ARBA00022737"/>
    </source>
</evidence>
<dbReference type="InterPro" id="IPR047122">
    <property type="entry name" value="Trans-enoyl_RdTase-like"/>
</dbReference>
<dbReference type="InterPro" id="IPR013154">
    <property type="entry name" value="ADH-like_N"/>
</dbReference>
<feature type="domain" description="Enoyl reductase (ER)" evidence="4">
    <location>
        <begin position="90"/>
        <end position="421"/>
    </location>
</feature>
<dbReference type="SUPFAM" id="SSF51735">
    <property type="entry name" value="NAD(P)-binding Rossmann-fold domains"/>
    <property type="match status" value="1"/>
</dbReference>
<keyword evidence="3" id="KW-0560">Oxidoreductase</keyword>
<sequence length="1232" mass="139610">MSTKVRTQIRIDFQSLPEALSSYDSYQNVSGLKNHVLVKEIEIIRPSLGINTDCAENETLEDSITNEEAQTVIDGSKITLAKTQNALIVTPDRTYQLVEDFPVPQELASDEVMIRNCATGLNHIDWKSVEYNFCLPQLPWVTGREMAGVVEHVGAGVSRLKRGDTVWTSTYYKDRRAGCFQDMVVVPQHTVFPIPSNLDFGGAACLGVAGLTAAMSLWRWLDVPMHQMLTENLGQAKEPRKRDLMLIWGGSTVTGQFAIQLAAIAGIDVIAVCSDSTASLVSSLGASHVVTYTGKTDFHIVGEILSLAQGRLTKAIDLVGAATAKLVLQVIAACGQDKIVDFAPLAFMSSKQIVPCNAKVHNVEMKQFVLNSDSERYGARLNELVQQGLVKLPVVRTIEGGLHAVEEGLRRAQQSATKAQLDNQDCFKLFVISEIPGFLSAAMALESLAALAAAGNILQFVEFGAKLLLETRAIYNSATGISDSHAVLAVIAQDAYNMCDAMSTLGPGTEPLKELLREGQRMASELLAAIHRVQHSTGNCTKWKSFKSALKQVWSQKNIDDFANRLVKIQTQLASRMQMLLLSNMAVLQQTITKVEEENRKLDVHRRHELREMKEHLIESFRQSSEPTSQEDGAKETLLQACFRQSQQASSVDQEDVHRLSHMLQGLAKASIDLEAHARTAAANQQFLRSVHFGQLETRHRTIPRAHRETFEWILELEQPLSEDTPHCGFSEWLRYGNGFYWVQGKAGSGKSTLMKFICQDKRTVDFLRYWAGYEKLVTANFFFWSSGSKLQKTQEGLLRSLLFEVLRSCPELIPLAAQTRSELLGYEREAMGWTPEELLEVFREILKDDISAKFCFFVDGLDEYKDETRTSKDLVRTLEALAESPHVKLCVSSRPWMIFADTFGENHNRFLKLEDLTRQDIRTYVTDKFYEHTQFRKLEKDNKAFSDLIEQVVVQSQGVFLWVFLVVRDLLEGFTYHDTVATLHRRLLAFPPDLEKYFQHIFDSIPKFYRKETLQFFKTALIAPEPLLVVTYSFWDDLSSDPGFALRQPQEPMPDTEIIVRQDQTRRQLDGRCKGLLEMVVDDRNTEQYFRYRVDFLHRTARDFMIESNEIRSLYGDTEQLQDVTFELELSRCLLATIKRCPKIPPSRPRLRAYLHSLVDNLLRIAQKFEIKMSNDKQSTQQLIDILQIAEDAYTQLVTWRGNCEPSDSSRFLGLACQYNEKMTRIALRCA</sequence>
<dbReference type="EMBL" id="JAANBB010000018">
    <property type="protein sequence ID" value="KAF7555709.1"/>
    <property type="molecule type" value="Genomic_DNA"/>
</dbReference>
<dbReference type="Pfam" id="PF08240">
    <property type="entry name" value="ADH_N"/>
    <property type="match status" value="1"/>
</dbReference>
<dbReference type="OrthoDB" id="443402at2759"/>